<gene>
    <name evidence="1" type="ORF">DFQ12_2225</name>
</gene>
<keyword evidence="2" id="KW-1185">Reference proteome</keyword>
<protein>
    <submittedName>
        <fullName evidence="1">DKNYY family protein</fullName>
    </submittedName>
</protein>
<proteinExistence type="predicted"/>
<accession>A0A420BKT3</accession>
<dbReference type="EMBL" id="RAPY01000001">
    <property type="protein sequence ID" value="RKE57338.1"/>
    <property type="molecule type" value="Genomic_DNA"/>
</dbReference>
<organism evidence="1 2">
    <name type="scientific">Sphingobacterium detergens</name>
    <dbReference type="NCBI Taxonomy" id="1145106"/>
    <lineage>
        <taxon>Bacteria</taxon>
        <taxon>Pseudomonadati</taxon>
        <taxon>Bacteroidota</taxon>
        <taxon>Sphingobacteriia</taxon>
        <taxon>Sphingobacteriales</taxon>
        <taxon>Sphingobacteriaceae</taxon>
        <taxon>Sphingobacterium</taxon>
    </lineage>
</organism>
<evidence type="ECO:0000313" key="2">
    <source>
        <dbReference type="Proteomes" id="UP000286246"/>
    </source>
</evidence>
<sequence length="358" mass="41283">MASILPNRQVKKYFFFLACILLSFCTSCKDIGKLVDKQKSSSYFIDSKGQVVYCQNGNWFSLGVLQMQADAKSFEVLAEDIGKDKDSVYFRNMTQKLVDRNSFYVDNQVPKDRFHVYYIDQVLGFNVIEGADPKTYELISNHINWARDKDHYFYSNDMIQADRETFAFVNDFFLKDKDSVYVSPNIGDFRSVMPNTGNVEAINKYYMRIANTVCYPPFQQGSAAITKSFDSIHTIRVLDQDIICVNNKTILFRGKDFKYTAVDATSFQLFPVDEKDGIYADNPYSKDKNHIYYNQEIVPDADVKTFIPIGRDFGKDTKNVFYQKQRLEGVDATSFKKDGDFYKDKRGNKFSALTGNKV</sequence>
<dbReference type="InterPro" id="IPR027375">
    <property type="entry name" value="DKNYY"/>
</dbReference>
<evidence type="ECO:0000313" key="1">
    <source>
        <dbReference type="EMBL" id="RKE57338.1"/>
    </source>
</evidence>
<comment type="caution">
    <text evidence="1">The sequence shown here is derived from an EMBL/GenBank/DDBJ whole genome shotgun (WGS) entry which is preliminary data.</text>
</comment>
<dbReference type="AlphaFoldDB" id="A0A420BKT3"/>
<reference evidence="1 2" key="1">
    <citation type="submission" date="2018-09" db="EMBL/GenBank/DDBJ databases">
        <title>Genomic Encyclopedia of Type Strains, Phase III (KMG-III): the genomes of soil and plant-associated and newly described type strains.</title>
        <authorList>
            <person name="Whitman W."/>
        </authorList>
    </citation>
    <scope>NUCLEOTIDE SEQUENCE [LARGE SCALE GENOMIC DNA]</scope>
    <source>
        <strain evidence="1 2">CECT 7938</strain>
    </source>
</reference>
<dbReference type="Proteomes" id="UP000286246">
    <property type="component" value="Unassembled WGS sequence"/>
</dbReference>
<dbReference type="Pfam" id="PF13644">
    <property type="entry name" value="DKNYY"/>
    <property type="match status" value="2"/>
</dbReference>
<name>A0A420BKT3_SPHD1</name>